<dbReference type="InterPro" id="IPR000700">
    <property type="entry name" value="PAS-assoc_C"/>
</dbReference>
<dbReference type="Pfam" id="PF08447">
    <property type="entry name" value="PAS_3"/>
    <property type="match status" value="1"/>
</dbReference>
<dbReference type="InterPro" id="IPR013655">
    <property type="entry name" value="PAS_fold_3"/>
</dbReference>
<dbReference type="InterPro" id="IPR001610">
    <property type="entry name" value="PAC"/>
</dbReference>
<dbReference type="Pfam" id="PF00563">
    <property type="entry name" value="EAL"/>
    <property type="match status" value="1"/>
</dbReference>
<dbReference type="Pfam" id="PF00989">
    <property type="entry name" value="PAS"/>
    <property type="match status" value="1"/>
</dbReference>
<dbReference type="RefSeq" id="WP_344149228.1">
    <property type="nucleotide sequence ID" value="NZ_BAAAQR010000003.1"/>
</dbReference>
<dbReference type="InterPro" id="IPR035965">
    <property type="entry name" value="PAS-like_dom_sf"/>
</dbReference>
<feature type="domain" description="PAC" evidence="2">
    <location>
        <begin position="209"/>
        <end position="261"/>
    </location>
</feature>
<dbReference type="PROSITE" id="PS50113">
    <property type="entry name" value="PAC"/>
    <property type="match status" value="2"/>
</dbReference>
<dbReference type="CDD" id="cd01949">
    <property type="entry name" value="GGDEF"/>
    <property type="match status" value="1"/>
</dbReference>
<proteinExistence type="predicted"/>
<dbReference type="PANTHER" id="PTHR44757:SF2">
    <property type="entry name" value="BIOFILM ARCHITECTURE MAINTENANCE PROTEIN MBAA"/>
    <property type="match status" value="1"/>
</dbReference>
<dbReference type="SMART" id="SM00086">
    <property type="entry name" value="PAC"/>
    <property type="match status" value="2"/>
</dbReference>
<dbReference type="NCBIfam" id="TIGR00254">
    <property type="entry name" value="GGDEF"/>
    <property type="match status" value="1"/>
</dbReference>
<dbReference type="Gene3D" id="3.30.70.270">
    <property type="match status" value="1"/>
</dbReference>
<dbReference type="PANTHER" id="PTHR44757">
    <property type="entry name" value="DIGUANYLATE CYCLASE DGCP"/>
    <property type="match status" value="1"/>
</dbReference>
<dbReference type="NCBIfam" id="TIGR00229">
    <property type="entry name" value="sensory_box"/>
    <property type="match status" value="3"/>
</dbReference>
<feature type="domain" description="GGDEF" evidence="4">
    <location>
        <begin position="538"/>
        <end position="668"/>
    </location>
</feature>
<reference evidence="5 6" key="1">
    <citation type="journal article" date="2019" name="Int. J. Syst. Evol. Microbiol.">
        <title>The Global Catalogue of Microorganisms (GCM) 10K type strain sequencing project: providing services to taxonomists for standard genome sequencing and annotation.</title>
        <authorList>
            <consortium name="The Broad Institute Genomics Platform"/>
            <consortium name="The Broad Institute Genome Sequencing Center for Infectious Disease"/>
            <person name="Wu L."/>
            <person name="Ma J."/>
        </authorList>
    </citation>
    <scope>NUCLEOTIDE SEQUENCE [LARGE SCALE GENOMIC DNA]</scope>
    <source>
        <strain evidence="5 6">JCM 16022</strain>
    </source>
</reference>
<feature type="domain" description="PAS" evidence="1">
    <location>
        <begin position="155"/>
        <end position="206"/>
    </location>
</feature>
<evidence type="ECO:0000259" key="3">
    <source>
        <dbReference type="PROSITE" id="PS50883"/>
    </source>
</evidence>
<dbReference type="Gene3D" id="3.20.20.450">
    <property type="entry name" value="EAL domain"/>
    <property type="match status" value="1"/>
</dbReference>
<feature type="domain" description="EAL" evidence="3">
    <location>
        <begin position="677"/>
        <end position="933"/>
    </location>
</feature>
<dbReference type="InterPro" id="IPR000160">
    <property type="entry name" value="GGDEF_dom"/>
</dbReference>
<dbReference type="SMART" id="SM00091">
    <property type="entry name" value="PAS"/>
    <property type="match status" value="4"/>
</dbReference>
<dbReference type="PROSITE" id="PS50112">
    <property type="entry name" value="PAS"/>
    <property type="match status" value="3"/>
</dbReference>
<sequence>MRVNTARPAAVAALGTTSALVDTHLPAVSLSLDGRLLEVNDALCTLVARRRRQLVGRDLRSLSAYPTDAQAGRRALASARSGTPCGTFVQRWQVKGSRPPIRVRLVWTLMRGHHGVPVSLMAFCVDERQDVGAAASLARSGAHFEKSPVPQVLCDVAGLLTDVNPAFCRLVGRPATQLVGRPARDLLHRTDPGRLEDEVQGLLGGAEVTESERILARPDGRPVSTLVSATLLRDEAGAPTGAALSVQDLGGLRRVQRRRERQEDFFLALAQRAGDLALVSDPTGLVLYASPALAELLGYPTEDLGGIGSAELVHPEDVAAATAGFDRVLAAGGSETLTLRVGDAAGRWRWMEATTSNLLDTPVGGMLWNLRDVDDRVRAEAALRASESRYRAIADNADEGLWVFAPDERTVYVNNRLVEILGIGADEIHERPLLDVLDPDRRLREAERTTDAGRRSERYEVAYEHPDGRRRTLLVSAAPLDDAGGAVEGSLAMVIDVTDARRLEDELRRAALHDTLTGLPNRALLLDRLQHALTRESRSTAVLFVDLDQFKVVNDVWGHAAGDEMLVRVAARLRESVHPTDTVARFAGDEFLVVCEDIDEGSARLLAESLLAAMDTPFRVAEGEVHLTASIGVALSPAASAGALLNQADTAMYAAKLAGRHRVRVFDAGLAARVGERYELGGDLRVALADDRLDLHHQPVIDLRTGRVVGTEALARWTHPVRGEVPPDRFVAIAEEVGLAPDLDRWALRRALRDARALREEGALAPDGYVAVNFSAHTLSDPGLDGWIAETVAEAGFAPHQVLVEVTESAIMADATTAVAVLARLRDRGFQIAVDDFGTGHSSLAYLRNLPLTTLKIDRSFVAEIATDPSALAIAASIVDLARAVGLTVVAEGVETPENARLLRDLGCESAQGWLWSPAVSPAEARGSGALARTYDVGGSPSRGNGG</sequence>
<dbReference type="SUPFAM" id="SSF55073">
    <property type="entry name" value="Nucleotide cyclase"/>
    <property type="match status" value="1"/>
</dbReference>
<accession>A0ABN2ZGR9</accession>
<gene>
    <name evidence="5" type="ORF">GCM10009844_12650</name>
</gene>
<feature type="domain" description="PAS" evidence="1">
    <location>
        <begin position="262"/>
        <end position="332"/>
    </location>
</feature>
<dbReference type="Pfam" id="PF08448">
    <property type="entry name" value="PAS_4"/>
    <property type="match status" value="1"/>
</dbReference>
<dbReference type="PROSITE" id="PS50883">
    <property type="entry name" value="EAL"/>
    <property type="match status" value="1"/>
</dbReference>
<dbReference type="Gene3D" id="3.30.450.20">
    <property type="entry name" value="PAS domain"/>
    <property type="match status" value="4"/>
</dbReference>
<evidence type="ECO:0000259" key="4">
    <source>
        <dbReference type="PROSITE" id="PS50887"/>
    </source>
</evidence>
<organism evidence="5 6">
    <name type="scientific">Nocardioides koreensis</name>
    <dbReference type="NCBI Taxonomy" id="433651"/>
    <lineage>
        <taxon>Bacteria</taxon>
        <taxon>Bacillati</taxon>
        <taxon>Actinomycetota</taxon>
        <taxon>Actinomycetes</taxon>
        <taxon>Propionibacteriales</taxon>
        <taxon>Nocardioidaceae</taxon>
        <taxon>Nocardioides</taxon>
    </lineage>
</organism>
<dbReference type="CDD" id="cd00130">
    <property type="entry name" value="PAS"/>
    <property type="match status" value="4"/>
</dbReference>
<evidence type="ECO:0000259" key="1">
    <source>
        <dbReference type="PROSITE" id="PS50112"/>
    </source>
</evidence>
<evidence type="ECO:0000259" key="2">
    <source>
        <dbReference type="PROSITE" id="PS50113"/>
    </source>
</evidence>
<dbReference type="InterPro" id="IPR029787">
    <property type="entry name" value="Nucleotide_cyclase"/>
</dbReference>
<keyword evidence="6" id="KW-1185">Reference proteome</keyword>
<comment type="caution">
    <text evidence="5">The sequence shown here is derived from an EMBL/GenBank/DDBJ whole genome shotgun (WGS) entry which is preliminary data.</text>
</comment>
<dbReference type="SUPFAM" id="SSF141868">
    <property type="entry name" value="EAL domain-like"/>
    <property type="match status" value="1"/>
</dbReference>
<dbReference type="SUPFAM" id="SSF55785">
    <property type="entry name" value="PYP-like sensor domain (PAS domain)"/>
    <property type="match status" value="4"/>
</dbReference>
<dbReference type="SMART" id="SM00267">
    <property type="entry name" value="GGDEF"/>
    <property type="match status" value="1"/>
</dbReference>
<dbReference type="InterPro" id="IPR013656">
    <property type="entry name" value="PAS_4"/>
</dbReference>
<protein>
    <submittedName>
        <fullName evidence="5">EAL domain-containing protein</fullName>
    </submittedName>
</protein>
<dbReference type="InterPro" id="IPR035919">
    <property type="entry name" value="EAL_sf"/>
</dbReference>
<evidence type="ECO:0000313" key="5">
    <source>
        <dbReference type="EMBL" id="GAA2141921.1"/>
    </source>
</evidence>
<dbReference type="PROSITE" id="PS50887">
    <property type="entry name" value="GGDEF"/>
    <property type="match status" value="1"/>
</dbReference>
<dbReference type="InterPro" id="IPR013767">
    <property type="entry name" value="PAS_fold"/>
</dbReference>
<feature type="domain" description="PAS" evidence="1">
    <location>
        <begin position="386"/>
        <end position="440"/>
    </location>
</feature>
<name>A0ABN2ZGR9_9ACTN</name>
<dbReference type="InterPro" id="IPR052155">
    <property type="entry name" value="Biofilm_reg_signaling"/>
</dbReference>
<dbReference type="Pfam" id="PF13426">
    <property type="entry name" value="PAS_9"/>
    <property type="match status" value="1"/>
</dbReference>
<evidence type="ECO:0000313" key="6">
    <source>
        <dbReference type="Proteomes" id="UP001501771"/>
    </source>
</evidence>
<dbReference type="InterPro" id="IPR001633">
    <property type="entry name" value="EAL_dom"/>
</dbReference>
<dbReference type="EMBL" id="BAAAQR010000003">
    <property type="protein sequence ID" value="GAA2141921.1"/>
    <property type="molecule type" value="Genomic_DNA"/>
</dbReference>
<dbReference type="Pfam" id="PF00990">
    <property type="entry name" value="GGDEF"/>
    <property type="match status" value="1"/>
</dbReference>
<dbReference type="Proteomes" id="UP001501771">
    <property type="component" value="Unassembled WGS sequence"/>
</dbReference>
<dbReference type="SMART" id="SM00052">
    <property type="entry name" value="EAL"/>
    <property type="match status" value="1"/>
</dbReference>
<dbReference type="InterPro" id="IPR000014">
    <property type="entry name" value="PAS"/>
</dbReference>
<dbReference type="InterPro" id="IPR043128">
    <property type="entry name" value="Rev_trsase/Diguanyl_cyclase"/>
</dbReference>
<dbReference type="CDD" id="cd01948">
    <property type="entry name" value="EAL"/>
    <property type="match status" value="1"/>
</dbReference>
<feature type="domain" description="PAC" evidence="2">
    <location>
        <begin position="457"/>
        <end position="509"/>
    </location>
</feature>